<proteinExistence type="predicted"/>
<gene>
    <name evidence="2" type="ORF">BDZ94DRAFT_1242399</name>
</gene>
<protein>
    <submittedName>
        <fullName evidence="2">Uncharacterized protein</fullName>
    </submittedName>
</protein>
<keyword evidence="3" id="KW-1185">Reference proteome</keyword>
<dbReference type="EMBL" id="MU150884">
    <property type="protein sequence ID" value="KAF9455224.1"/>
    <property type="molecule type" value="Genomic_DNA"/>
</dbReference>
<comment type="caution">
    <text evidence="2">The sequence shown here is derived from an EMBL/GenBank/DDBJ whole genome shotgun (WGS) entry which is preliminary data.</text>
</comment>
<evidence type="ECO:0000313" key="2">
    <source>
        <dbReference type="EMBL" id="KAF9455224.1"/>
    </source>
</evidence>
<evidence type="ECO:0000313" key="3">
    <source>
        <dbReference type="Proteomes" id="UP000807353"/>
    </source>
</evidence>
<accession>A0A9P5XQQ5</accession>
<evidence type="ECO:0000256" key="1">
    <source>
        <dbReference type="SAM" id="MobiDB-lite"/>
    </source>
</evidence>
<dbReference type="OrthoDB" id="3212410at2759"/>
<sequence length="171" mass="19141">MATEGNRYPPVEYGRLSGERGELGESTPEELCVPLRTNDGPDLVSIPDIRKLDILQRRWIVSRKRTINLFDMASLWKKIVVEKIDKETAQIAVPAPELRTVPKGTHPLYPGKKPYNPEVEVMPHGSVGRLYPTIHTRERSEGSLDPFVQMWNAGFKPGGPSGASRVNLDDI</sequence>
<organism evidence="2 3">
    <name type="scientific">Collybia nuda</name>
    <dbReference type="NCBI Taxonomy" id="64659"/>
    <lineage>
        <taxon>Eukaryota</taxon>
        <taxon>Fungi</taxon>
        <taxon>Dikarya</taxon>
        <taxon>Basidiomycota</taxon>
        <taxon>Agaricomycotina</taxon>
        <taxon>Agaricomycetes</taxon>
        <taxon>Agaricomycetidae</taxon>
        <taxon>Agaricales</taxon>
        <taxon>Tricholomatineae</taxon>
        <taxon>Clitocybaceae</taxon>
        <taxon>Collybia</taxon>
    </lineage>
</organism>
<reference evidence="2" key="1">
    <citation type="submission" date="2020-11" db="EMBL/GenBank/DDBJ databases">
        <authorList>
            <consortium name="DOE Joint Genome Institute"/>
            <person name="Ahrendt S."/>
            <person name="Riley R."/>
            <person name="Andreopoulos W."/>
            <person name="Labutti K."/>
            <person name="Pangilinan J."/>
            <person name="Ruiz-Duenas F.J."/>
            <person name="Barrasa J.M."/>
            <person name="Sanchez-Garcia M."/>
            <person name="Camarero S."/>
            <person name="Miyauchi S."/>
            <person name="Serrano A."/>
            <person name="Linde D."/>
            <person name="Babiker R."/>
            <person name="Drula E."/>
            <person name="Ayuso-Fernandez I."/>
            <person name="Pacheco R."/>
            <person name="Padilla G."/>
            <person name="Ferreira P."/>
            <person name="Barriuso J."/>
            <person name="Kellner H."/>
            <person name="Castanera R."/>
            <person name="Alfaro M."/>
            <person name="Ramirez L."/>
            <person name="Pisabarro A.G."/>
            <person name="Kuo A."/>
            <person name="Tritt A."/>
            <person name="Lipzen A."/>
            <person name="He G."/>
            <person name="Yan M."/>
            <person name="Ng V."/>
            <person name="Cullen D."/>
            <person name="Martin F."/>
            <person name="Rosso M.-N."/>
            <person name="Henrissat B."/>
            <person name="Hibbett D."/>
            <person name="Martinez A.T."/>
            <person name="Grigoriev I.V."/>
        </authorList>
    </citation>
    <scope>NUCLEOTIDE SEQUENCE</scope>
    <source>
        <strain evidence="2">CBS 247.69</strain>
    </source>
</reference>
<feature type="region of interest" description="Disordered" evidence="1">
    <location>
        <begin position="1"/>
        <end position="25"/>
    </location>
</feature>
<name>A0A9P5XQQ5_9AGAR</name>
<dbReference type="AlphaFoldDB" id="A0A9P5XQQ5"/>
<dbReference type="Proteomes" id="UP000807353">
    <property type="component" value="Unassembled WGS sequence"/>
</dbReference>